<reference evidence="1" key="1">
    <citation type="submission" date="2023-02" db="EMBL/GenBank/DDBJ databases">
        <authorList>
            <person name="Palmer J.M."/>
        </authorList>
    </citation>
    <scope>NUCLEOTIDE SEQUENCE</scope>
    <source>
        <strain evidence="1">FW57</strain>
    </source>
</reference>
<dbReference type="Proteomes" id="UP001197093">
    <property type="component" value="Unassembled WGS sequence"/>
</dbReference>
<accession>A0AAD4I1G5</accession>
<evidence type="ECO:0000313" key="2">
    <source>
        <dbReference type="Proteomes" id="UP001197093"/>
    </source>
</evidence>
<organism evidence="1 2">
    <name type="scientific">Staphylotrichum longicolle</name>
    <dbReference type="NCBI Taxonomy" id="669026"/>
    <lineage>
        <taxon>Eukaryota</taxon>
        <taxon>Fungi</taxon>
        <taxon>Dikarya</taxon>
        <taxon>Ascomycota</taxon>
        <taxon>Pezizomycotina</taxon>
        <taxon>Sordariomycetes</taxon>
        <taxon>Sordariomycetidae</taxon>
        <taxon>Sordariales</taxon>
        <taxon>Chaetomiaceae</taxon>
        <taxon>Staphylotrichum</taxon>
    </lineage>
</organism>
<protein>
    <recommendedName>
        <fullName evidence="3">F-box domain-containing protein</fullName>
    </recommendedName>
</protein>
<sequence length="303" mass="34084">MPLEILTEIASNLTYSSSSLEGLSRLGRTCRALFIVVTPVLYRHIHLSLPLYPMLARCARSLVTCPARCEHIQSINIRRIYKDRYYTKSDREVLDEIVQPLFGIHAFEPKRFGNVDLAIMAVICLAQNLETLEISHFYESSGNTDSLLQEVNNRVRQRSACTLSKLTTLTFKPPSKKAKINLDKLNGLLNAAPNLQSLHIDAATGGSSLAVSLTNLTTLCLEDSHLGYQGLRLLTQPCVNLTYFKFAHFKGFDEPAWRPFSAAQILDCLKPCSAQLQHLHLEPLARLVDYVIEDEDEPSGKWR</sequence>
<evidence type="ECO:0000313" key="1">
    <source>
        <dbReference type="EMBL" id="KAG7291121.1"/>
    </source>
</evidence>
<dbReference type="InterPro" id="IPR032675">
    <property type="entry name" value="LRR_dom_sf"/>
</dbReference>
<dbReference type="SUPFAM" id="SSF52047">
    <property type="entry name" value="RNI-like"/>
    <property type="match status" value="1"/>
</dbReference>
<proteinExistence type="predicted"/>
<name>A0AAD4I1G5_9PEZI</name>
<comment type="caution">
    <text evidence="1">The sequence shown here is derived from an EMBL/GenBank/DDBJ whole genome shotgun (WGS) entry which is preliminary data.</text>
</comment>
<keyword evidence="2" id="KW-1185">Reference proteome</keyword>
<evidence type="ECO:0008006" key="3">
    <source>
        <dbReference type="Google" id="ProtNLM"/>
    </source>
</evidence>
<dbReference type="EMBL" id="JAHCVI010000001">
    <property type="protein sequence ID" value="KAG7291121.1"/>
    <property type="molecule type" value="Genomic_DNA"/>
</dbReference>
<dbReference type="AlphaFoldDB" id="A0AAD4I1G5"/>
<gene>
    <name evidence="1" type="ORF">NEMBOFW57_001131</name>
</gene>
<dbReference type="Gene3D" id="3.80.10.10">
    <property type="entry name" value="Ribonuclease Inhibitor"/>
    <property type="match status" value="1"/>
</dbReference>